<dbReference type="GO" id="GO:0002161">
    <property type="term" value="F:aminoacyl-tRNA deacylase activity"/>
    <property type="evidence" value="ECO:0007669"/>
    <property type="project" value="TreeGrafter"/>
</dbReference>
<keyword evidence="3 14" id="KW-0820">tRNA-binding</keyword>
<comment type="domain">
    <text evidence="14">Consists of three domains; the N-terminal catalytic domain, the editing domain and the C-terminal C-Ala domain. The editing domain removes incorrectly charged amino acids, while the C-Ala domain, along with tRNA(Ala), serves as a bridge to cooperatively bring together the editing and aminoacylation centers thus stimulating deacylation of misacylated tRNAs.</text>
</comment>
<gene>
    <name evidence="14" type="primary">alaS</name>
    <name evidence="17" type="ORF">CD039_05120</name>
</gene>
<dbReference type="PANTHER" id="PTHR11777">
    <property type="entry name" value="ALANYL-TRNA SYNTHETASE"/>
    <property type="match status" value="1"/>
</dbReference>
<dbReference type="Pfam" id="PF01411">
    <property type="entry name" value="tRNA-synt_2c"/>
    <property type="match status" value="1"/>
</dbReference>
<keyword evidence="5 14" id="KW-0479">Metal-binding</keyword>
<reference evidence="17 18" key="1">
    <citation type="submission" date="2017-08" db="EMBL/GenBank/DDBJ databases">
        <title>Draft genome sequences of 64 type strains of genus Staph aureus.</title>
        <authorList>
            <person name="Cole K."/>
            <person name="Golubchik T."/>
            <person name="Russell J."/>
            <person name="Foster D."/>
            <person name="Llewelyn M."/>
            <person name="Wilson D."/>
            <person name="Crook D."/>
            <person name="Paul J."/>
        </authorList>
    </citation>
    <scope>NUCLEOTIDE SEQUENCE [LARGE SCALE GENOMIC DNA]</scope>
    <source>
        <strain evidence="17 18">DSM 29875</strain>
    </source>
</reference>
<evidence type="ECO:0000256" key="10">
    <source>
        <dbReference type="ARBA" id="ARBA00022917"/>
    </source>
</evidence>
<evidence type="ECO:0000256" key="4">
    <source>
        <dbReference type="ARBA" id="ARBA00022598"/>
    </source>
</evidence>
<dbReference type="SUPFAM" id="SSF50447">
    <property type="entry name" value="Translation proteins"/>
    <property type="match status" value="1"/>
</dbReference>
<feature type="binding site" evidence="14">
    <location>
        <position position="565"/>
    </location>
    <ligand>
        <name>Zn(2+)</name>
        <dbReference type="ChEBI" id="CHEBI:29105"/>
    </ligand>
</feature>
<feature type="compositionally biased region" description="Gly residues" evidence="15">
    <location>
        <begin position="842"/>
        <end position="857"/>
    </location>
</feature>
<dbReference type="FunFam" id="2.40.30.130:FF:000001">
    <property type="entry name" value="Alanine--tRNA ligase"/>
    <property type="match status" value="1"/>
</dbReference>
<evidence type="ECO:0000256" key="1">
    <source>
        <dbReference type="ARBA" id="ARBA00008226"/>
    </source>
</evidence>
<dbReference type="GO" id="GO:0000049">
    <property type="term" value="F:tRNA binding"/>
    <property type="evidence" value="ECO:0007669"/>
    <property type="project" value="UniProtKB-KW"/>
</dbReference>
<comment type="caution">
    <text evidence="17">The sequence shown here is derived from an EMBL/GenBank/DDBJ whole genome shotgun (WGS) entry which is preliminary data.</text>
</comment>
<organism evidence="17 18">
    <name type="scientific">Staphylococcus argensis</name>
    <dbReference type="NCBI Taxonomy" id="1607738"/>
    <lineage>
        <taxon>Bacteria</taxon>
        <taxon>Bacillati</taxon>
        <taxon>Bacillota</taxon>
        <taxon>Bacilli</taxon>
        <taxon>Bacillales</taxon>
        <taxon>Staphylococcaceae</taxon>
        <taxon>Staphylococcus</taxon>
    </lineage>
</organism>
<evidence type="ECO:0000256" key="7">
    <source>
        <dbReference type="ARBA" id="ARBA00022833"/>
    </source>
</evidence>
<keyword evidence="9 14" id="KW-0694">RNA-binding</keyword>
<dbReference type="GO" id="GO:0005829">
    <property type="term" value="C:cytosol"/>
    <property type="evidence" value="ECO:0007669"/>
    <property type="project" value="TreeGrafter"/>
</dbReference>
<dbReference type="InterPro" id="IPR045864">
    <property type="entry name" value="aa-tRNA-synth_II/BPL/LPL"/>
</dbReference>
<dbReference type="Gene3D" id="3.30.930.10">
    <property type="entry name" value="Bira Bifunctional Protein, Domain 2"/>
    <property type="match status" value="1"/>
</dbReference>
<evidence type="ECO:0000256" key="6">
    <source>
        <dbReference type="ARBA" id="ARBA00022741"/>
    </source>
</evidence>
<feature type="region of interest" description="Disordered" evidence="15">
    <location>
        <begin position="840"/>
        <end position="860"/>
    </location>
</feature>
<comment type="cofactor">
    <cofactor evidence="14">
        <name>Zn(2+)</name>
        <dbReference type="ChEBI" id="CHEBI:29105"/>
    </cofactor>
    <text evidence="14">Binds 1 zinc ion per subunit.</text>
</comment>
<accession>A0A2K4FFN5</accession>
<evidence type="ECO:0000256" key="11">
    <source>
        <dbReference type="ARBA" id="ARBA00023146"/>
    </source>
</evidence>
<dbReference type="FunFam" id="3.30.980.10:FF:000004">
    <property type="entry name" value="Alanine--tRNA ligase, cytoplasmic"/>
    <property type="match status" value="1"/>
</dbReference>
<dbReference type="EC" id="6.1.1.7" evidence="14"/>
<evidence type="ECO:0000256" key="5">
    <source>
        <dbReference type="ARBA" id="ARBA00022723"/>
    </source>
</evidence>
<keyword evidence="4 14" id="KW-0436">Ligase</keyword>
<keyword evidence="18" id="KW-1185">Reference proteome</keyword>
<dbReference type="GO" id="GO:0004813">
    <property type="term" value="F:alanine-tRNA ligase activity"/>
    <property type="evidence" value="ECO:0007669"/>
    <property type="project" value="UniProtKB-UniRule"/>
</dbReference>
<dbReference type="PANTHER" id="PTHR11777:SF9">
    <property type="entry name" value="ALANINE--TRNA LIGASE, CYTOPLASMIC"/>
    <property type="match status" value="1"/>
</dbReference>
<evidence type="ECO:0000256" key="2">
    <source>
        <dbReference type="ARBA" id="ARBA00022490"/>
    </source>
</evidence>
<dbReference type="GO" id="GO:0005524">
    <property type="term" value="F:ATP binding"/>
    <property type="evidence" value="ECO:0007669"/>
    <property type="project" value="UniProtKB-UniRule"/>
</dbReference>
<dbReference type="InterPro" id="IPR012947">
    <property type="entry name" value="tRNA_SAD"/>
</dbReference>
<dbReference type="FunFam" id="3.30.54.20:FF:000001">
    <property type="entry name" value="Alanine--tRNA ligase"/>
    <property type="match status" value="1"/>
</dbReference>
<dbReference type="Gene3D" id="2.40.30.130">
    <property type="match status" value="1"/>
</dbReference>
<dbReference type="PROSITE" id="PS50860">
    <property type="entry name" value="AA_TRNA_LIGASE_II_ALA"/>
    <property type="match status" value="1"/>
</dbReference>
<dbReference type="Gene3D" id="3.10.310.40">
    <property type="match status" value="1"/>
</dbReference>
<keyword evidence="2 14" id="KW-0963">Cytoplasm</keyword>
<dbReference type="Pfam" id="PF02272">
    <property type="entry name" value="DHHA1"/>
    <property type="match status" value="1"/>
</dbReference>
<dbReference type="SUPFAM" id="SSF55681">
    <property type="entry name" value="Class II aaRS and biotin synthetases"/>
    <property type="match status" value="1"/>
</dbReference>
<dbReference type="Gene3D" id="3.30.54.20">
    <property type="match status" value="1"/>
</dbReference>
<comment type="subcellular location">
    <subcellularLocation>
        <location evidence="14">Cytoplasm</location>
    </subcellularLocation>
</comment>
<proteinExistence type="inferred from homology"/>
<dbReference type="GO" id="GO:0006419">
    <property type="term" value="P:alanyl-tRNA aminoacylation"/>
    <property type="evidence" value="ECO:0007669"/>
    <property type="project" value="UniProtKB-UniRule"/>
</dbReference>
<dbReference type="EMBL" id="PPPX01000001">
    <property type="protein sequence ID" value="POA10131.1"/>
    <property type="molecule type" value="Genomic_DNA"/>
</dbReference>
<dbReference type="OrthoDB" id="9803884at2"/>
<dbReference type="GO" id="GO:0140096">
    <property type="term" value="F:catalytic activity, acting on a protein"/>
    <property type="evidence" value="ECO:0007669"/>
    <property type="project" value="UniProtKB-ARBA"/>
</dbReference>
<dbReference type="Proteomes" id="UP000242712">
    <property type="component" value="Unassembled WGS sequence"/>
</dbReference>
<sequence>MKNLKASEIRQKFIDFFKEHDHMVEPSAPLIPIDDDSLLWINSGVATLKKYFDGREIPRKPRIVNSQKAIRTNDIENVGFTARHHTFFEMLGNFSIGDYFKKEAIEFAWEFLTSDKWMGMEPERLYVTIHPEDTEAYRLWNEDIGLEESRIIRIEGNFWDIGEGPSGPNTEIFYDRGEDYGQDDPAEEMYPGGENERYLEVWNLVFSEFNHNKDHTYTPLPNQNIDTGMGLERMASISQDVRTNYETDLFMPIIHEVESISGKKYLTQDDYDVAFKVIADHIRTISFAIADGALPANEGRGYVLRRLLRRAVRFSQSLDIHEPFMYRLVDIVADIMEPYYPNVKEKADFIKRVVKSEEQRFHETLEEGMSILNNLIAKAKGKTNEISGEDAFKLYDTYGFPVELTEEMAAQEDLSVDMAGFETEMSKQRERARQARQSSESMQVQSEVLKNITTDSTFVGYDVMDKVTNITDIIANGERVEEAEAGDTIYFILAETPFYAVSGGQVADQGTISNENFEIQVTEVIKAPNGQNLHTGEVQFGTVKSGAEVSASVNHKERRAIQKNHSATHLLHAALKEVLGDHVNQAGSLVAPDRMRFDFSHFGPMKKEEIEQVERRVNEEIWNSIEVSIQEMPIDEAKEMGAMALFGEKYGDIVRVVNMAPFSIELCGGIHVSNTAEIGLFKIVSESGTGAGVRRIEALTGQAAFLYLEDIQSQFNTIKGQVKAKSDDQVVNKVTQLIDEEKSLNKRVDQLNKEITSLKMGDITEQVEDINGFKVLATEVEVPNPKAIRETMDDFKSKLQDTIIILVSNVDGKVSLIATVPKSLTDQVKAGDIIKEMAPVVGGKGGGRPDMAQGGGSEPENITESLRFIKNYIKSL</sequence>
<name>A0A2K4FFN5_9STAP</name>
<comment type="catalytic activity">
    <reaction evidence="13 14">
        <text>tRNA(Ala) + L-alanine + ATP = L-alanyl-tRNA(Ala) + AMP + diphosphate</text>
        <dbReference type="Rhea" id="RHEA:12540"/>
        <dbReference type="Rhea" id="RHEA-COMP:9657"/>
        <dbReference type="Rhea" id="RHEA-COMP:9923"/>
        <dbReference type="ChEBI" id="CHEBI:30616"/>
        <dbReference type="ChEBI" id="CHEBI:33019"/>
        <dbReference type="ChEBI" id="CHEBI:57972"/>
        <dbReference type="ChEBI" id="CHEBI:78442"/>
        <dbReference type="ChEBI" id="CHEBI:78497"/>
        <dbReference type="ChEBI" id="CHEBI:456215"/>
        <dbReference type="EC" id="6.1.1.7"/>
    </reaction>
</comment>
<dbReference type="SMART" id="SM00863">
    <property type="entry name" value="tRNA_SAD"/>
    <property type="match status" value="1"/>
</dbReference>
<dbReference type="SUPFAM" id="SSF101353">
    <property type="entry name" value="Putative anticodon-binding domain of alanyl-tRNA synthetase (AlaRS)"/>
    <property type="match status" value="1"/>
</dbReference>
<dbReference type="NCBIfam" id="TIGR00344">
    <property type="entry name" value="alaS"/>
    <property type="match status" value="1"/>
</dbReference>
<dbReference type="RefSeq" id="WP_103371398.1">
    <property type="nucleotide sequence ID" value="NZ_CBCRVO010000001.1"/>
</dbReference>
<dbReference type="SUPFAM" id="SSF55186">
    <property type="entry name" value="ThrRS/AlaRS common domain"/>
    <property type="match status" value="1"/>
</dbReference>
<dbReference type="GO" id="GO:0016740">
    <property type="term" value="F:transferase activity"/>
    <property type="evidence" value="ECO:0007669"/>
    <property type="project" value="UniProtKB-ARBA"/>
</dbReference>
<evidence type="ECO:0000256" key="8">
    <source>
        <dbReference type="ARBA" id="ARBA00022840"/>
    </source>
</evidence>
<dbReference type="FunFam" id="3.30.930.10:FF:000046">
    <property type="entry name" value="Alanine--tRNA ligase"/>
    <property type="match status" value="1"/>
</dbReference>
<evidence type="ECO:0000313" key="17">
    <source>
        <dbReference type="EMBL" id="POA10131.1"/>
    </source>
</evidence>
<evidence type="ECO:0000256" key="13">
    <source>
        <dbReference type="ARBA" id="ARBA00048300"/>
    </source>
</evidence>
<dbReference type="GO" id="GO:0008270">
    <property type="term" value="F:zinc ion binding"/>
    <property type="evidence" value="ECO:0007669"/>
    <property type="project" value="UniProtKB-UniRule"/>
</dbReference>
<keyword evidence="11 14" id="KW-0030">Aminoacyl-tRNA synthetase</keyword>
<feature type="binding site" evidence="14">
    <location>
        <position position="569"/>
    </location>
    <ligand>
        <name>Zn(2+)</name>
        <dbReference type="ChEBI" id="CHEBI:29105"/>
    </ligand>
</feature>
<dbReference type="HAMAP" id="MF_00036_B">
    <property type="entry name" value="Ala_tRNA_synth_B"/>
    <property type="match status" value="1"/>
</dbReference>
<dbReference type="InterPro" id="IPR018162">
    <property type="entry name" value="Ala-tRNA-ligase_IIc_anticod-bd"/>
</dbReference>
<dbReference type="AlphaFoldDB" id="A0A2K4FFN5"/>
<dbReference type="InterPro" id="IPR050058">
    <property type="entry name" value="Ala-tRNA_ligase"/>
</dbReference>
<dbReference type="PRINTS" id="PR00980">
    <property type="entry name" value="TRNASYNTHALA"/>
</dbReference>
<feature type="binding site" evidence="14">
    <location>
        <position position="671"/>
    </location>
    <ligand>
        <name>Zn(2+)</name>
        <dbReference type="ChEBI" id="CHEBI:29105"/>
    </ligand>
</feature>
<evidence type="ECO:0000256" key="12">
    <source>
        <dbReference type="ARBA" id="ARBA00024779"/>
    </source>
</evidence>
<protein>
    <recommendedName>
        <fullName evidence="14">Alanine--tRNA ligase</fullName>
        <ecNumber evidence="14">6.1.1.7</ecNumber>
    </recommendedName>
    <alternativeName>
        <fullName evidence="14">Alanyl-tRNA synthetase</fullName>
        <shortName evidence="14">AlaRS</shortName>
    </alternativeName>
</protein>
<dbReference type="FunFam" id="3.10.310.40:FF:000001">
    <property type="entry name" value="Alanine--tRNA ligase"/>
    <property type="match status" value="1"/>
</dbReference>
<comment type="function">
    <text evidence="12 14">Catalyzes the attachment of alanine to tRNA(Ala) in a two-step reaction: alanine is first activated by ATP to form Ala-AMP and then transferred to the acceptor end of tRNA(Ala). Also edits incorrectly charged Ser-tRNA(Ala) and Gly-tRNA(Ala) via its editing domain.</text>
</comment>
<evidence type="ECO:0000256" key="15">
    <source>
        <dbReference type="SAM" id="MobiDB-lite"/>
    </source>
</evidence>
<dbReference type="Pfam" id="PF07973">
    <property type="entry name" value="tRNA_SAD"/>
    <property type="match status" value="1"/>
</dbReference>
<dbReference type="Gene3D" id="3.30.980.10">
    <property type="entry name" value="Threonyl-trna Synthetase, Chain A, domain 2"/>
    <property type="match status" value="1"/>
</dbReference>
<evidence type="ECO:0000256" key="9">
    <source>
        <dbReference type="ARBA" id="ARBA00022884"/>
    </source>
</evidence>
<evidence type="ECO:0000259" key="16">
    <source>
        <dbReference type="PROSITE" id="PS50860"/>
    </source>
</evidence>
<keyword evidence="10 14" id="KW-0648">Protein biosynthesis</keyword>
<comment type="similarity">
    <text evidence="1 14">Belongs to the class-II aminoacyl-tRNA synthetase family.</text>
</comment>
<dbReference type="InterPro" id="IPR018165">
    <property type="entry name" value="Ala-tRNA-synth_IIc_core"/>
</dbReference>
<dbReference type="InterPro" id="IPR018163">
    <property type="entry name" value="Thr/Ala-tRNA-synth_IIc_edit"/>
</dbReference>
<keyword evidence="6 14" id="KW-0547">Nucleotide-binding</keyword>
<dbReference type="GeneID" id="98297724"/>
<dbReference type="InterPro" id="IPR009000">
    <property type="entry name" value="Transl_B-barrel_sf"/>
</dbReference>
<evidence type="ECO:0000256" key="3">
    <source>
        <dbReference type="ARBA" id="ARBA00022555"/>
    </source>
</evidence>
<keyword evidence="7 14" id="KW-0862">Zinc</keyword>
<evidence type="ECO:0000256" key="14">
    <source>
        <dbReference type="HAMAP-Rule" id="MF_00036"/>
    </source>
</evidence>
<dbReference type="InterPro" id="IPR003156">
    <property type="entry name" value="DHHA1_dom"/>
</dbReference>
<dbReference type="InterPro" id="IPR018164">
    <property type="entry name" value="Ala-tRNA-synth_IIc_N"/>
</dbReference>
<dbReference type="InterPro" id="IPR023033">
    <property type="entry name" value="Ala_tRNA_ligase_euk/bac"/>
</dbReference>
<dbReference type="CDD" id="cd00673">
    <property type="entry name" value="AlaRS_core"/>
    <property type="match status" value="1"/>
</dbReference>
<feature type="domain" description="Alanyl-transfer RNA synthetases family profile" evidence="16">
    <location>
        <begin position="4"/>
        <end position="710"/>
    </location>
</feature>
<feature type="binding site" evidence="14">
    <location>
        <position position="667"/>
    </location>
    <ligand>
        <name>Zn(2+)</name>
        <dbReference type="ChEBI" id="CHEBI:29105"/>
    </ligand>
</feature>
<keyword evidence="8 14" id="KW-0067">ATP-binding</keyword>
<evidence type="ECO:0000313" key="18">
    <source>
        <dbReference type="Proteomes" id="UP000242712"/>
    </source>
</evidence>
<dbReference type="InterPro" id="IPR002318">
    <property type="entry name" value="Ala-tRNA-lgiase_IIc"/>
</dbReference>